<feature type="coiled-coil region" evidence="1">
    <location>
        <begin position="41"/>
        <end position="136"/>
    </location>
</feature>
<dbReference type="OrthoDB" id="10595289at2759"/>
<name>A0A061BF44_RHOTO</name>
<reference evidence="3" key="1">
    <citation type="journal article" date="2014" name="Genome Announc.">
        <title>Draft genome sequence of Rhodosporidium toruloides CECT1137, an oleaginous yeast of biotechnological interest.</title>
        <authorList>
            <person name="Morin N."/>
            <person name="Calcas X."/>
            <person name="Devillers H."/>
            <person name="Durrens P."/>
            <person name="Sherman D.J."/>
            <person name="Nicaud J.-M."/>
            <person name="Neuveglise C."/>
        </authorList>
    </citation>
    <scope>NUCLEOTIDE SEQUENCE</scope>
    <source>
        <strain evidence="3">CECT1137</strain>
    </source>
</reference>
<sequence>MSARHNARARTKRDDELVSNYIRLWGDAVDYGKKHQDAKAIVRLLDKIRSKSIAIEEARERDPGSIRVDELRRDEDRLKNQLRRMSSTEDEHAKNLCEAAEQAREAILRQYHAYLKEDEDEEAEELGARLDDADEVVDGLKEGMEGNLPPEETAQASQASSSLTKKRKRGADRRPRNTAYKARVAGERGSLLRHAQSAASLSSASGAENALAKSHTRLGYRQTLRYFGVGY</sequence>
<organism evidence="3">
    <name type="scientific">Rhodotorula toruloides</name>
    <name type="common">Yeast</name>
    <name type="synonym">Rhodosporidium toruloides</name>
    <dbReference type="NCBI Taxonomy" id="5286"/>
    <lineage>
        <taxon>Eukaryota</taxon>
        <taxon>Fungi</taxon>
        <taxon>Dikarya</taxon>
        <taxon>Basidiomycota</taxon>
        <taxon>Pucciniomycotina</taxon>
        <taxon>Microbotryomycetes</taxon>
        <taxon>Sporidiobolales</taxon>
        <taxon>Sporidiobolaceae</taxon>
        <taxon>Rhodotorula</taxon>
    </lineage>
</organism>
<accession>A0A061BF44</accession>
<dbReference type="EMBL" id="LK052953">
    <property type="protein sequence ID" value="CDR48578.1"/>
    <property type="molecule type" value="Genomic_DNA"/>
</dbReference>
<evidence type="ECO:0000313" key="3">
    <source>
        <dbReference type="EMBL" id="CDR48578.1"/>
    </source>
</evidence>
<keyword evidence="1" id="KW-0175">Coiled coil</keyword>
<evidence type="ECO:0000256" key="1">
    <source>
        <dbReference type="SAM" id="Coils"/>
    </source>
</evidence>
<feature type="region of interest" description="Disordered" evidence="2">
    <location>
        <begin position="141"/>
        <end position="177"/>
    </location>
</feature>
<proteinExistence type="predicted"/>
<gene>
    <name evidence="3" type="ORF">RHTO0S_18e03202g</name>
</gene>
<protein>
    <submittedName>
        <fullName evidence="3">RHTO0S18e03202g1_1</fullName>
    </submittedName>
</protein>
<dbReference type="AlphaFoldDB" id="A0A061BF44"/>
<evidence type="ECO:0000256" key="2">
    <source>
        <dbReference type="SAM" id="MobiDB-lite"/>
    </source>
</evidence>